<accession>A0A7J8AMC4</accession>
<dbReference type="AlphaFoldDB" id="A0A7J8AMC4"/>
<sequence>MPTPCGSLLSAGPGRSTPAAQRPSMARAGCSASTPTAQRPSMAWVERLPRRHSNEASIPPGRSRCLISVGFPQDWGTLAGLRGLGATICRCRFHHLCDRATVNFHFTLLLDRMFLLRVETGWIKGLQHPHLSLSKTGRRNHVHLKIREY</sequence>
<keyword evidence="3" id="KW-1185">Reference proteome</keyword>
<organism evidence="2 3">
    <name type="scientific">Myotis myotis</name>
    <name type="common">Greater mouse-eared bat</name>
    <name type="synonym">Vespertilio myotis</name>
    <dbReference type="NCBI Taxonomy" id="51298"/>
    <lineage>
        <taxon>Eukaryota</taxon>
        <taxon>Metazoa</taxon>
        <taxon>Chordata</taxon>
        <taxon>Craniata</taxon>
        <taxon>Vertebrata</taxon>
        <taxon>Euteleostomi</taxon>
        <taxon>Mammalia</taxon>
        <taxon>Eutheria</taxon>
        <taxon>Laurasiatheria</taxon>
        <taxon>Chiroptera</taxon>
        <taxon>Yangochiroptera</taxon>
        <taxon>Vespertilionidae</taxon>
        <taxon>Myotis</taxon>
    </lineage>
</organism>
<protein>
    <submittedName>
        <fullName evidence="2">Uncharacterized protein</fullName>
    </submittedName>
</protein>
<comment type="caution">
    <text evidence="2">The sequence shown here is derived from an EMBL/GenBank/DDBJ whole genome shotgun (WGS) entry which is preliminary data.</text>
</comment>
<dbReference type="EMBL" id="JABWUV010000001">
    <property type="protein sequence ID" value="KAF6387389.1"/>
    <property type="molecule type" value="Genomic_DNA"/>
</dbReference>
<feature type="region of interest" description="Disordered" evidence="1">
    <location>
        <begin position="1"/>
        <end position="40"/>
    </location>
</feature>
<gene>
    <name evidence="2" type="ORF">mMyoMyo1_007891</name>
</gene>
<evidence type="ECO:0000313" key="3">
    <source>
        <dbReference type="Proteomes" id="UP000527355"/>
    </source>
</evidence>
<name>A0A7J8AMC4_MYOMY</name>
<dbReference type="Proteomes" id="UP000527355">
    <property type="component" value="Unassembled WGS sequence"/>
</dbReference>
<evidence type="ECO:0000313" key="2">
    <source>
        <dbReference type="EMBL" id="KAF6387389.1"/>
    </source>
</evidence>
<proteinExistence type="predicted"/>
<reference evidence="2 3" key="1">
    <citation type="journal article" date="2020" name="Nature">
        <title>Six reference-quality genomes reveal evolution of bat adaptations.</title>
        <authorList>
            <person name="Jebb D."/>
            <person name="Huang Z."/>
            <person name="Pippel M."/>
            <person name="Hughes G.M."/>
            <person name="Lavrichenko K."/>
            <person name="Devanna P."/>
            <person name="Winkler S."/>
            <person name="Jermiin L.S."/>
            <person name="Skirmuntt E.C."/>
            <person name="Katzourakis A."/>
            <person name="Burkitt-Gray L."/>
            <person name="Ray D.A."/>
            <person name="Sullivan K.A.M."/>
            <person name="Roscito J.G."/>
            <person name="Kirilenko B.M."/>
            <person name="Davalos L.M."/>
            <person name="Corthals A.P."/>
            <person name="Power M.L."/>
            <person name="Jones G."/>
            <person name="Ransome R.D."/>
            <person name="Dechmann D.K.N."/>
            <person name="Locatelli A.G."/>
            <person name="Puechmaille S.J."/>
            <person name="Fedrigo O."/>
            <person name="Jarvis E.D."/>
            <person name="Hiller M."/>
            <person name="Vernes S.C."/>
            <person name="Myers E.W."/>
            <person name="Teeling E.C."/>
        </authorList>
    </citation>
    <scope>NUCLEOTIDE SEQUENCE [LARGE SCALE GENOMIC DNA]</scope>
    <source>
        <strain evidence="2">MMyoMyo1</strain>
        <tissue evidence="2">Flight muscle</tissue>
    </source>
</reference>
<evidence type="ECO:0000256" key="1">
    <source>
        <dbReference type="SAM" id="MobiDB-lite"/>
    </source>
</evidence>